<feature type="region of interest" description="Disordered" evidence="2">
    <location>
        <begin position="109"/>
        <end position="136"/>
    </location>
</feature>
<sequence length="209" mass="22801">MVAVDPNDGPHVGPPATSVILAIMIAILILGCVFVAQRSSTLEVIRETITDRIRGGRAGVGEETLQSMPIVKYNEALINELESPGQAKSASIWARTRLRIWSWAQKKNRVATPSTDNSDGSLESGTLKPEKTRPPRGHSCAICTEDFVEGGDVRKLPCGHIFHPPCVDPWLLQFAVTCPLCRVDLQAKIAGNVVTRPQRALQRDTSRSQ</sequence>
<evidence type="ECO:0000313" key="5">
    <source>
        <dbReference type="EMBL" id="KAK0667322.1"/>
    </source>
</evidence>
<dbReference type="GO" id="GO:0061630">
    <property type="term" value="F:ubiquitin protein ligase activity"/>
    <property type="evidence" value="ECO:0007669"/>
    <property type="project" value="TreeGrafter"/>
</dbReference>
<feature type="domain" description="RING-type" evidence="4">
    <location>
        <begin position="140"/>
        <end position="182"/>
    </location>
</feature>
<keyword evidence="1" id="KW-0862">Zinc</keyword>
<keyword evidence="6" id="KW-1185">Reference proteome</keyword>
<dbReference type="PROSITE" id="PS50089">
    <property type="entry name" value="ZF_RING_2"/>
    <property type="match status" value="1"/>
</dbReference>
<dbReference type="Gene3D" id="3.30.40.10">
    <property type="entry name" value="Zinc/RING finger domain, C3HC4 (zinc finger)"/>
    <property type="match status" value="1"/>
</dbReference>
<dbReference type="InterPro" id="IPR051826">
    <property type="entry name" value="E3_ubiquitin-ligase_domain"/>
</dbReference>
<evidence type="ECO:0000259" key="4">
    <source>
        <dbReference type="PROSITE" id="PS50089"/>
    </source>
</evidence>
<protein>
    <recommendedName>
        <fullName evidence="4">RING-type domain-containing protein</fullName>
    </recommendedName>
</protein>
<evidence type="ECO:0000256" key="2">
    <source>
        <dbReference type="SAM" id="MobiDB-lite"/>
    </source>
</evidence>
<evidence type="ECO:0000256" key="3">
    <source>
        <dbReference type="SAM" id="Phobius"/>
    </source>
</evidence>
<dbReference type="Pfam" id="PF13639">
    <property type="entry name" value="zf-RING_2"/>
    <property type="match status" value="1"/>
</dbReference>
<comment type="caution">
    <text evidence="5">The sequence shown here is derived from an EMBL/GenBank/DDBJ whole genome shotgun (WGS) entry which is preliminary data.</text>
</comment>
<reference evidence="5" key="1">
    <citation type="submission" date="2023-06" db="EMBL/GenBank/DDBJ databases">
        <title>Genome-scale phylogeny and comparative genomics of the fungal order Sordariales.</title>
        <authorList>
            <consortium name="Lawrence Berkeley National Laboratory"/>
            <person name="Hensen N."/>
            <person name="Bonometti L."/>
            <person name="Westerberg I."/>
            <person name="Brannstrom I.O."/>
            <person name="Guillou S."/>
            <person name="Cros-Aarteil S."/>
            <person name="Calhoun S."/>
            <person name="Haridas S."/>
            <person name="Kuo A."/>
            <person name="Mondo S."/>
            <person name="Pangilinan J."/>
            <person name="Riley R."/>
            <person name="Labutti K."/>
            <person name="Andreopoulos B."/>
            <person name="Lipzen A."/>
            <person name="Chen C."/>
            <person name="Yanf M."/>
            <person name="Daum C."/>
            <person name="Ng V."/>
            <person name="Clum A."/>
            <person name="Steindorff A."/>
            <person name="Ohm R."/>
            <person name="Martin F."/>
            <person name="Silar P."/>
            <person name="Natvig D."/>
            <person name="Lalanne C."/>
            <person name="Gautier V."/>
            <person name="Ament-Velasquez S.L."/>
            <person name="Kruys A."/>
            <person name="Hutchinson M.I."/>
            <person name="Powell A.J."/>
            <person name="Barry K."/>
            <person name="Miller A.N."/>
            <person name="Grigoriev I.V."/>
            <person name="Debuchy R."/>
            <person name="Gladieux P."/>
            <person name="Thoren M.H."/>
            <person name="Johannesson H."/>
        </authorList>
    </citation>
    <scope>NUCLEOTIDE SEQUENCE</scope>
    <source>
        <strain evidence="5">CBS 307.81</strain>
    </source>
</reference>
<organism evidence="5 6">
    <name type="scientific">Cercophora samala</name>
    <dbReference type="NCBI Taxonomy" id="330535"/>
    <lineage>
        <taxon>Eukaryota</taxon>
        <taxon>Fungi</taxon>
        <taxon>Dikarya</taxon>
        <taxon>Ascomycota</taxon>
        <taxon>Pezizomycotina</taxon>
        <taxon>Sordariomycetes</taxon>
        <taxon>Sordariomycetidae</taxon>
        <taxon>Sordariales</taxon>
        <taxon>Lasiosphaeriaceae</taxon>
        <taxon>Cercophora</taxon>
    </lineage>
</organism>
<feature type="compositionally biased region" description="Polar residues" evidence="2">
    <location>
        <begin position="111"/>
        <end position="124"/>
    </location>
</feature>
<gene>
    <name evidence="5" type="ORF">QBC41DRAFT_139966</name>
</gene>
<dbReference type="PANTHER" id="PTHR22765">
    <property type="entry name" value="RING FINGER AND PROTEASE ASSOCIATED DOMAIN-CONTAINING"/>
    <property type="match status" value="1"/>
</dbReference>
<dbReference type="EMBL" id="JAULSY010000074">
    <property type="protein sequence ID" value="KAK0667322.1"/>
    <property type="molecule type" value="Genomic_DNA"/>
</dbReference>
<dbReference type="AlphaFoldDB" id="A0AA39ZAG7"/>
<dbReference type="GO" id="GO:0006511">
    <property type="term" value="P:ubiquitin-dependent protein catabolic process"/>
    <property type="evidence" value="ECO:0007669"/>
    <property type="project" value="TreeGrafter"/>
</dbReference>
<evidence type="ECO:0000313" key="6">
    <source>
        <dbReference type="Proteomes" id="UP001174997"/>
    </source>
</evidence>
<keyword evidence="3" id="KW-0812">Transmembrane</keyword>
<dbReference type="Proteomes" id="UP001174997">
    <property type="component" value="Unassembled WGS sequence"/>
</dbReference>
<keyword evidence="3" id="KW-0472">Membrane</keyword>
<keyword evidence="3" id="KW-1133">Transmembrane helix</keyword>
<keyword evidence="1" id="KW-0479">Metal-binding</keyword>
<accession>A0AA39ZAG7</accession>
<proteinExistence type="predicted"/>
<dbReference type="InterPro" id="IPR013083">
    <property type="entry name" value="Znf_RING/FYVE/PHD"/>
</dbReference>
<dbReference type="PANTHER" id="PTHR22765:SF416">
    <property type="entry name" value="E3 UBIQUITIN-PROTEIN LIGASE GODZILLA"/>
    <property type="match status" value="1"/>
</dbReference>
<dbReference type="GO" id="GO:0005737">
    <property type="term" value="C:cytoplasm"/>
    <property type="evidence" value="ECO:0007669"/>
    <property type="project" value="TreeGrafter"/>
</dbReference>
<dbReference type="GO" id="GO:0008270">
    <property type="term" value="F:zinc ion binding"/>
    <property type="evidence" value="ECO:0007669"/>
    <property type="project" value="UniProtKB-KW"/>
</dbReference>
<dbReference type="SMART" id="SM00184">
    <property type="entry name" value="RING"/>
    <property type="match status" value="1"/>
</dbReference>
<dbReference type="InterPro" id="IPR001841">
    <property type="entry name" value="Znf_RING"/>
</dbReference>
<dbReference type="CDD" id="cd16454">
    <property type="entry name" value="RING-H2_PA-TM-RING"/>
    <property type="match status" value="1"/>
</dbReference>
<dbReference type="SUPFAM" id="SSF57850">
    <property type="entry name" value="RING/U-box"/>
    <property type="match status" value="1"/>
</dbReference>
<keyword evidence="1" id="KW-0863">Zinc-finger</keyword>
<evidence type="ECO:0000256" key="1">
    <source>
        <dbReference type="PROSITE-ProRule" id="PRU00175"/>
    </source>
</evidence>
<feature type="transmembrane region" description="Helical" evidence="3">
    <location>
        <begin position="16"/>
        <end position="36"/>
    </location>
</feature>
<name>A0AA39ZAG7_9PEZI</name>